<proteinExistence type="predicted"/>
<keyword evidence="3" id="KW-1185">Reference proteome</keyword>
<dbReference type="RefSeq" id="WP_013149235.1">
    <property type="nucleotide sequence ID" value="NC_014207.1"/>
</dbReference>
<accession>D7DNC7</accession>
<feature type="transmembrane region" description="Helical" evidence="1">
    <location>
        <begin position="59"/>
        <end position="80"/>
    </location>
</feature>
<sequence>MSLQDQHLQQAIKHAPDRELTPSNATRKAVLAYADNALKQTRETWLTRLFNIWREWFGASWHITGIGSAVATVLVVVIFWHELPDDSMRKVAASGDKTKVSESAEISAVDGVTSSVDKRVVTEANAEKILQKKSTQVTAPRKEKSSLSVVTQAPAPILKESQAPVAATPAEASTPGLQDNAVAQSAPAGMISLPETAQPLPKVALDKSVTSSTKLDARISKFTPSKEGVADLLVEINSEGGVVTANKDIQALRLRLLTLDEQSVQANGACPPPSQHPVVIDITTGYNIETLRVCNVSTSLLNEVEAYNQTMRNWHAKHENK</sequence>
<dbReference type="STRING" id="666681.M301_2571"/>
<dbReference type="Proteomes" id="UP000000383">
    <property type="component" value="Chromosome"/>
</dbReference>
<organism evidence="2 3">
    <name type="scientific">Methylotenera versatilis (strain 301)</name>
    <dbReference type="NCBI Taxonomy" id="666681"/>
    <lineage>
        <taxon>Bacteria</taxon>
        <taxon>Pseudomonadati</taxon>
        <taxon>Pseudomonadota</taxon>
        <taxon>Betaproteobacteria</taxon>
        <taxon>Nitrosomonadales</taxon>
        <taxon>Methylophilaceae</taxon>
        <taxon>Methylotenera</taxon>
    </lineage>
</organism>
<name>D7DNC7_METV0</name>
<gene>
    <name evidence="2" type="ordered locus">M301_2571</name>
</gene>
<evidence type="ECO:0000313" key="3">
    <source>
        <dbReference type="Proteomes" id="UP000000383"/>
    </source>
</evidence>
<reference evidence="2 3" key="2">
    <citation type="journal article" date="2011" name="J. Bacteriol.">
        <title>Genomes of three methylotrophs from a single niche uncover genetic and metabolic divergence of Methylophilaceae.</title>
        <authorList>
            <person name="Lapidus A."/>
            <person name="Clum A."/>
            <person name="Labutti K."/>
            <person name="Kaluzhnaya M.G."/>
            <person name="Lim S."/>
            <person name="Beck D.A."/>
            <person name="Glavina Del Rio T."/>
            <person name="Nolan M."/>
            <person name="Mavromatis K."/>
            <person name="Huntemann M."/>
            <person name="Lucas S."/>
            <person name="Lidstrom M.E."/>
            <person name="Ivanova N."/>
            <person name="Chistoserdova L."/>
        </authorList>
    </citation>
    <scope>NUCLEOTIDE SEQUENCE [LARGE SCALE GENOMIC DNA]</scope>
    <source>
        <strain evidence="2 3">301</strain>
    </source>
</reference>
<keyword evidence="1" id="KW-1133">Transmembrane helix</keyword>
<dbReference type="HOGENOM" id="CLU_865480_0_0_4"/>
<reference evidence="3" key="1">
    <citation type="submission" date="2010-05" db="EMBL/GenBank/DDBJ databases">
        <title>Complete sequence of Methylotenera sp. 301.</title>
        <authorList>
            <person name="Lucas S."/>
            <person name="Copeland A."/>
            <person name="Lapidus A."/>
            <person name="Cheng J.-F."/>
            <person name="Bruce D."/>
            <person name="Goodwin L."/>
            <person name="Pitluck S."/>
            <person name="Clum A."/>
            <person name="Land M."/>
            <person name="Hauser L."/>
            <person name="Kyrpides N."/>
            <person name="Ivanova N."/>
            <person name="Chistoservova L."/>
            <person name="Kalyuzhnaya M."/>
            <person name="Woyke T."/>
        </authorList>
    </citation>
    <scope>NUCLEOTIDE SEQUENCE [LARGE SCALE GENOMIC DNA]</scope>
    <source>
        <strain evidence="3">301</strain>
    </source>
</reference>
<dbReference type="KEGG" id="meh:M301_2571"/>
<evidence type="ECO:0000313" key="2">
    <source>
        <dbReference type="EMBL" id="ADI30928.1"/>
    </source>
</evidence>
<dbReference type="AlphaFoldDB" id="D7DNC7"/>
<keyword evidence="1" id="KW-0812">Transmembrane</keyword>
<dbReference type="EMBL" id="CP002056">
    <property type="protein sequence ID" value="ADI30928.1"/>
    <property type="molecule type" value="Genomic_DNA"/>
</dbReference>
<protein>
    <recommendedName>
        <fullName evidence="4">Transmembrane protein</fullName>
    </recommendedName>
</protein>
<evidence type="ECO:0008006" key="4">
    <source>
        <dbReference type="Google" id="ProtNLM"/>
    </source>
</evidence>
<evidence type="ECO:0000256" key="1">
    <source>
        <dbReference type="SAM" id="Phobius"/>
    </source>
</evidence>
<keyword evidence="1" id="KW-0472">Membrane</keyword>